<dbReference type="SUPFAM" id="SSF81665">
    <property type="entry name" value="Calcium ATPase, transmembrane domain M"/>
    <property type="match status" value="1"/>
</dbReference>
<dbReference type="AlphaFoldDB" id="A0A9P8VHK7"/>
<dbReference type="CDD" id="cd00371">
    <property type="entry name" value="HMA"/>
    <property type="match status" value="1"/>
</dbReference>
<keyword evidence="5 6" id="KW-0472">Membrane</keyword>
<dbReference type="Pfam" id="PF00122">
    <property type="entry name" value="E1-E2_ATPase"/>
    <property type="match status" value="1"/>
</dbReference>
<dbReference type="GO" id="GO:0016020">
    <property type="term" value="C:membrane"/>
    <property type="evidence" value="ECO:0007669"/>
    <property type="project" value="UniProtKB-SubCell"/>
</dbReference>
<keyword evidence="3 6" id="KW-0479">Metal-binding</keyword>
<dbReference type="GO" id="GO:0030003">
    <property type="term" value="P:intracellular monoatomic cation homeostasis"/>
    <property type="evidence" value="ECO:0007669"/>
    <property type="project" value="UniProtKB-ARBA"/>
</dbReference>
<dbReference type="InterPro" id="IPR056236">
    <property type="entry name" value="HMA_PCA1"/>
</dbReference>
<feature type="transmembrane region" description="Helical" evidence="6">
    <location>
        <begin position="1139"/>
        <end position="1161"/>
    </location>
</feature>
<evidence type="ECO:0000256" key="2">
    <source>
        <dbReference type="ARBA" id="ARBA00022692"/>
    </source>
</evidence>
<dbReference type="EMBL" id="JAGSXJ010000004">
    <property type="protein sequence ID" value="KAH6692573.1"/>
    <property type="molecule type" value="Genomic_DNA"/>
</dbReference>
<keyword evidence="10" id="KW-1185">Reference proteome</keyword>
<reference evidence="9" key="1">
    <citation type="journal article" date="2021" name="Nat. Commun.">
        <title>Genetic determinants of endophytism in the Arabidopsis root mycobiome.</title>
        <authorList>
            <person name="Mesny F."/>
            <person name="Miyauchi S."/>
            <person name="Thiergart T."/>
            <person name="Pickel B."/>
            <person name="Atanasova L."/>
            <person name="Karlsson M."/>
            <person name="Huettel B."/>
            <person name="Barry K.W."/>
            <person name="Haridas S."/>
            <person name="Chen C."/>
            <person name="Bauer D."/>
            <person name="Andreopoulos W."/>
            <person name="Pangilinan J."/>
            <person name="LaButti K."/>
            <person name="Riley R."/>
            <person name="Lipzen A."/>
            <person name="Clum A."/>
            <person name="Drula E."/>
            <person name="Henrissat B."/>
            <person name="Kohler A."/>
            <person name="Grigoriev I.V."/>
            <person name="Martin F.M."/>
            <person name="Hacquard S."/>
        </authorList>
    </citation>
    <scope>NUCLEOTIDE SEQUENCE</scope>
    <source>
        <strain evidence="9">MPI-SDFR-AT-0117</strain>
    </source>
</reference>
<dbReference type="Proteomes" id="UP000770015">
    <property type="component" value="Unassembled WGS sequence"/>
</dbReference>
<evidence type="ECO:0000313" key="9">
    <source>
        <dbReference type="EMBL" id="KAH6692573.1"/>
    </source>
</evidence>
<dbReference type="Gene3D" id="3.40.1110.10">
    <property type="entry name" value="Calcium-transporting ATPase, cytoplasmic domain N"/>
    <property type="match status" value="1"/>
</dbReference>
<dbReference type="SUPFAM" id="SSF81653">
    <property type="entry name" value="Calcium ATPase, transduction domain A"/>
    <property type="match status" value="1"/>
</dbReference>
<comment type="subcellular location">
    <subcellularLocation>
        <location evidence="1 6">Membrane</location>
    </subcellularLocation>
</comment>
<proteinExistence type="inferred from homology"/>
<dbReference type="PRINTS" id="PR00119">
    <property type="entry name" value="CATATPASE"/>
</dbReference>
<dbReference type="NCBIfam" id="TIGR01511">
    <property type="entry name" value="ATPase-IB1_Cu"/>
    <property type="match status" value="1"/>
</dbReference>
<organism evidence="9 10">
    <name type="scientific">Plectosphaerella plurivora</name>
    <dbReference type="NCBI Taxonomy" id="936078"/>
    <lineage>
        <taxon>Eukaryota</taxon>
        <taxon>Fungi</taxon>
        <taxon>Dikarya</taxon>
        <taxon>Ascomycota</taxon>
        <taxon>Pezizomycotina</taxon>
        <taxon>Sordariomycetes</taxon>
        <taxon>Hypocreomycetidae</taxon>
        <taxon>Glomerellales</taxon>
        <taxon>Plectosphaerellaceae</taxon>
        <taxon>Plectosphaerella</taxon>
    </lineage>
</organism>
<dbReference type="PRINTS" id="PR00120">
    <property type="entry name" value="HATPASE"/>
</dbReference>
<dbReference type="PROSITE" id="PS01229">
    <property type="entry name" value="COF_2"/>
    <property type="match status" value="1"/>
</dbReference>
<comment type="caution">
    <text evidence="9">The sequence shown here is derived from an EMBL/GenBank/DDBJ whole genome shotgun (WGS) entry which is preliminary data.</text>
</comment>
<dbReference type="OrthoDB" id="432719at2759"/>
<feature type="region of interest" description="Disordered" evidence="7">
    <location>
        <begin position="148"/>
        <end position="169"/>
    </location>
</feature>
<dbReference type="InterPro" id="IPR023298">
    <property type="entry name" value="ATPase_P-typ_TM_dom_sf"/>
</dbReference>
<evidence type="ECO:0000256" key="6">
    <source>
        <dbReference type="RuleBase" id="RU362081"/>
    </source>
</evidence>
<dbReference type="InterPro" id="IPR036412">
    <property type="entry name" value="HAD-like_sf"/>
</dbReference>
<feature type="region of interest" description="Disordered" evidence="7">
    <location>
        <begin position="228"/>
        <end position="268"/>
    </location>
</feature>
<feature type="transmembrane region" description="Helical" evidence="6">
    <location>
        <begin position="763"/>
        <end position="789"/>
    </location>
</feature>
<dbReference type="GO" id="GO:0019829">
    <property type="term" value="F:ATPase-coupled monoatomic cation transmembrane transporter activity"/>
    <property type="evidence" value="ECO:0007669"/>
    <property type="project" value="InterPro"/>
</dbReference>
<dbReference type="PANTHER" id="PTHR46594:SF4">
    <property type="entry name" value="P-TYPE CATION-TRANSPORTING ATPASE"/>
    <property type="match status" value="1"/>
</dbReference>
<dbReference type="InterPro" id="IPR023214">
    <property type="entry name" value="HAD_sf"/>
</dbReference>
<feature type="transmembrane region" description="Helical" evidence="6">
    <location>
        <begin position="801"/>
        <end position="831"/>
    </location>
</feature>
<evidence type="ECO:0000256" key="3">
    <source>
        <dbReference type="ARBA" id="ARBA00022723"/>
    </source>
</evidence>
<dbReference type="PROSITE" id="PS50846">
    <property type="entry name" value="HMA_2"/>
    <property type="match status" value="1"/>
</dbReference>
<evidence type="ECO:0000259" key="8">
    <source>
        <dbReference type="PROSITE" id="PS50846"/>
    </source>
</evidence>
<accession>A0A9P8VHK7</accession>
<evidence type="ECO:0000256" key="7">
    <source>
        <dbReference type="SAM" id="MobiDB-lite"/>
    </source>
</evidence>
<dbReference type="PROSITE" id="PS00154">
    <property type="entry name" value="ATPASE_E1_E2"/>
    <property type="match status" value="1"/>
</dbReference>
<feature type="transmembrane region" description="Helical" evidence="6">
    <location>
        <begin position="581"/>
        <end position="603"/>
    </location>
</feature>
<dbReference type="InterPro" id="IPR023299">
    <property type="entry name" value="ATPase_P-typ_cyto_dom_N"/>
</dbReference>
<dbReference type="NCBIfam" id="TIGR01525">
    <property type="entry name" value="ATPase-IB_hvy"/>
    <property type="match status" value="1"/>
</dbReference>
<dbReference type="FunFam" id="2.70.150.10:FF:000002">
    <property type="entry name" value="Copper-transporting ATPase 1, putative"/>
    <property type="match status" value="1"/>
</dbReference>
<evidence type="ECO:0000313" key="10">
    <source>
        <dbReference type="Proteomes" id="UP000770015"/>
    </source>
</evidence>
<keyword evidence="6" id="KW-0067">ATP-binding</keyword>
<feature type="transmembrane region" description="Helical" evidence="6">
    <location>
        <begin position="1108"/>
        <end position="1133"/>
    </location>
</feature>
<dbReference type="SUPFAM" id="SSF56784">
    <property type="entry name" value="HAD-like"/>
    <property type="match status" value="1"/>
</dbReference>
<gene>
    <name evidence="9" type="ORF">F5X68DRAFT_259204</name>
</gene>
<sequence length="1163" mass="121702">MACGSGCCGGAAASTVPVPPNPEPHDAPAPAAVVEPEPVLVETKVGEAVDHEATQDICCADDECSAPDVKKDSCCAPIPEVKPAKTPKPASGCQSGCCSSPAAPPTPVVDSDTPSCCEGKIAPCCDTSCIDRLALRECQAGDYAISEGRPGSKVGSSDCYRGQDGKPCQRHSRSAREFYQAKLDALGCICRALLALGQESCCPPKERASVQMRRSPKSSLRSRRSIDSCCAGSASDDSCCDKKPPQTKKTCGAGPKKGKPPSSGCNSKPSASDTAASCCSPPKQVEKSCGAVVGKTAGCCSGTSKPLPAVPDDCCAEKPATDGCCDDKSADDCCSKDKPTCSTTTEIFPVLSSPHMEKGIAGREHVILSISGMTCTGCETKLKRTLATLTSVSNLKTSLVLSRAEFDLDIATATVADVKKHLERTTEFTCEKVSNKGATLDFLYPVNAVGIVNGEWPDGVTDVICPDKKTVRVEFDPKIIGARDLTERGWENPMILAPPRADPTLDAGSKHVRNVGLMTLLSAILTIPVLVMAWAPLPEREMAYASASLVLATLVQFVIAGPFYPKALKSLVFSRVIEMDLLIVLSTSAAYIFSVVAFAYLAVGRPLSTGEFFETSTLLVTLIMVGRWVAALARQKAVESISIRSLQAPTATILDAEGGEKTIDARLMQFGDVFRVAPDSKVPTDGTVILGSSEIDESMITGESKPVEKYKGSSVIAGSINGSGSLTVRLTRLPGDNTISTIAGMVDEAKLSKPRVQDIADRVASYFVPVVVALASITFVVWIGVGVGVRRQSGTEATIQAITYAITVLIVSCPCAIGLAVPMVVVIASGVAAERGVIFKSAESIEIAYKTSHVVFDKTGTVTQGKLSVVMVEHVNGELETLSLLAGLLGGIKHPVSMAVAAKLLVDGTIPSRVTDAKVLTGKGVEGTFEGQRLRAGNSRWLGLTNIPSVHQILAGGLTAFCFTINDELVAVFGLKDSLRPDALSTVQRLQAASVTVHILSGDDEGAVRSVATQLDISPANTRSRCAPGEKQAYIQELLSSGGSKQPVVMFCGDGTNDAVALAQATIGVHMNEGTDVAKSAADVVLMRPALGGVVTAMAVSRKSMHRIAFNFGWSFVYNTLAVLLGSGALVRARIPPEFAGLGELVSVLPVIAAAVMLRWAKV</sequence>
<keyword evidence="4 6" id="KW-1133">Transmembrane helix</keyword>
<dbReference type="GO" id="GO:0046872">
    <property type="term" value="F:metal ion binding"/>
    <property type="evidence" value="ECO:0007669"/>
    <property type="project" value="UniProtKB-KW"/>
</dbReference>
<dbReference type="Gene3D" id="3.40.50.1000">
    <property type="entry name" value="HAD superfamily/HAD-like"/>
    <property type="match status" value="1"/>
</dbReference>
<feature type="transmembrane region" description="Helical" evidence="6">
    <location>
        <begin position="542"/>
        <end position="560"/>
    </location>
</feature>
<evidence type="ECO:0000256" key="1">
    <source>
        <dbReference type="ARBA" id="ARBA00004370"/>
    </source>
</evidence>
<dbReference type="GO" id="GO:0005524">
    <property type="term" value="F:ATP binding"/>
    <property type="evidence" value="ECO:0007669"/>
    <property type="project" value="UniProtKB-UniRule"/>
</dbReference>
<evidence type="ECO:0000256" key="4">
    <source>
        <dbReference type="ARBA" id="ARBA00022989"/>
    </source>
</evidence>
<protein>
    <submittedName>
        <fullName evidence="9">Copper-translocating P-type ATPase</fullName>
    </submittedName>
</protein>
<keyword evidence="2 6" id="KW-0812">Transmembrane</keyword>
<comment type="similarity">
    <text evidence="6">Belongs to the cation transport ATPase (P-type) (TC 3.A.3) family. Type IB subfamily.</text>
</comment>
<evidence type="ECO:0000256" key="5">
    <source>
        <dbReference type="ARBA" id="ARBA00023136"/>
    </source>
</evidence>
<dbReference type="InterPro" id="IPR006121">
    <property type="entry name" value="HMA_dom"/>
</dbReference>
<feature type="compositionally biased region" description="Low complexity" evidence="7">
    <location>
        <begin position="228"/>
        <end position="237"/>
    </location>
</feature>
<dbReference type="InterPro" id="IPR027256">
    <property type="entry name" value="P-typ_ATPase_IB"/>
</dbReference>
<dbReference type="InterPro" id="IPR036163">
    <property type="entry name" value="HMA_dom_sf"/>
</dbReference>
<dbReference type="InterPro" id="IPR001757">
    <property type="entry name" value="P_typ_ATPase"/>
</dbReference>
<dbReference type="Gene3D" id="3.30.70.100">
    <property type="match status" value="1"/>
</dbReference>
<dbReference type="Pfam" id="PF24534">
    <property type="entry name" value="HMA_PCA1"/>
    <property type="match status" value="1"/>
</dbReference>
<dbReference type="NCBIfam" id="TIGR01494">
    <property type="entry name" value="ATPase_P-type"/>
    <property type="match status" value="2"/>
</dbReference>
<feature type="transmembrane region" description="Helical" evidence="6">
    <location>
        <begin position="515"/>
        <end position="536"/>
    </location>
</feature>
<dbReference type="PANTHER" id="PTHR46594">
    <property type="entry name" value="P-TYPE CATION-TRANSPORTING ATPASE"/>
    <property type="match status" value="1"/>
</dbReference>
<dbReference type="SUPFAM" id="SSF55008">
    <property type="entry name" value="HMA, heavy metal-associated domain"/>
    <property type="match status" value="1"/>
</dbReference>
<keyword evidence="6" id="KW-0547">Nucleotide-binding</keyword>
<dbReference type="Pfam" id="PF00403">
    <property type="entry name" value="HMA"/>
    <property type="match status" value="1"/>
</dbReference>
<dbReference type="GO" id="GO:0016887">
    <property type="term" value="F:ATP hydrolysis activity"/>
    <property type="evidence" value="ECO:0007669"/>
    <property type="project" value="InterPro"/>
</dbReference>
<name>A0A9P8VHK7_9PEZI</name>
<dbReference type="InterPro" id="IPR008250">
    <property type="entry name" value="ATPase_P-typ_transduc_dom_A_sf"/>
</dbReference>
<dbReference type="Gene3D" id="2.70.150.10">
    <property type="entry name" value="Calcium-transporting ATPase, cytoplasmic transduction domain A"/>
    <property type="match status" value="1"/>
</dbReference>
<dbReference type="InterPro" id="IPR018303">
    <property type="entry name" value="ATPase_P-typ_P_site"/>
</dbReference>
<dbReference type="Pfam" id="PF00702">
    <property type="entry name" value="Hydrolase"/>
    <property type="match status" value="1"/>
</dbReference>
<feature type="domain" description="HMA" evidence="8">
    <location>
        <begin position="364"/>
        <end position="430"/>
    </location>
</feature>
<dbReference type="InterPro" id="IPR059000">
    <property type="entry name" value="ATPase_P-type_domA"/>
</dbReference>